<evidence type="ECO:0000313" key="3">
    <source>
        <dbReference type="Proteomes" id="UP000324497"/>
    </source>
</evidence>
<evidence type="ECO:0000313" key="2">
    <source>
        <dbReference type="EMBL" id="AUJ32162.1"/>
    </source>
</evidence>
<name>A0A3S6QVI5_9LACO</name>
<dbReference type="Proteomes" id="UP000324497">
    <property type="component" value="Chromosome"/>
</dbReference>
<protein>
    <submittedName>
        <fullName evidence="2">Uncharacterized protein</fullName>
    </submittedName>
</protein>
<feature type="transmembrane region" description="Helical" evidence="1">
    <location>
        <begin position="67"/>
        <end position="84"/>
    </location>
</feature>
<feature type="transmembrane region" description="Helical" evidence="1">
    <location>
        <begin position="36"/>
        <end position="55"/>
    </location>
</feature>
<feature type="transmembrane region" description="Helical" evidence="1">
    <location>
        <begin position="90"/>
        <end position="108"/>
    </location>
</feature>
<dbReference type="KEGG" id="lng:BSQ50_06085"/>
<keyword evidence="1" id="KW-0812">Transmembrane</keyword>
<gene>
    <name evidence="2" type="ORF">BSQ50_06085</name>
</gene>
<dbReference type="EMBL" id="CP018180">
    <property type="protein sequence ID" value="AUJ32162.1"/>
    <property type="molecule type" value="Genomic_DNA"/>
</dbReference>
<evidence type="ECO:0000256" key="1">
    <source>
        <dbReference type="SAM" id="Phobius"/>
    </source>
</evidence>
<dbReference type="AlphaFoldDB" id="A0A3S6QVI5"/>
<keyword evidence="1" id="KW-1133">Transmembrane helix</keyword>
<sequence length="139" mass="16237">MFYVINDTCYRLMVNLYRHQGYSPDKVERLANNSDIFGLIIILAILITIFGVTAIVSNMILFSQKLFFLKILMNVTTMLMPFIYVDNLWFVIYEGFFCLIFIIYLVNLKKIDVNNPDRQTLHKKISNSSSKNNISGYNK</sequence>
<reference evidence="2 3" key="1">
    <citation type="submission" date="2016-11" db="EMBL/GenBank/DDBJ databases">
        <title>Interaction between Lactobacillus species and yeast in water kefir.</title>
        <authorList>
            <person name="Behr J."/>
            <person name="Xu D."/>
            <person name="Vogel R.F."/>
        </authorList>
    </citation>
    <scope>NUCLEOTIDE SEQUENCE [LARGE SCALE GENOMIC DNA]</scope>
    <source>
        <strain evidence="2 3">TMW 1.1827</strain>
    </source>
</reference>
<accession>A0A3S6QVI5</accession>
<organism evidence="2 3">
    <name type="scientific">Liquorilactobacillus nagelii</name>
    <dbReference type="NCBI Taxonomy" id="82688"/>
    <lineage>
        <taxon>Bacteria</taxon>
        <taxon>Bacillati</taxon>
        <taxon>Bacillota</taxon>
        <taxon>Bacilli</taxon>
        <taxon>Lactobacillales</taxon>
        <taxon>Lactobacillaceae</taxon>
        <taxon>Liquorilactobacillus</taxon>
    </lineage>
</organism>
<keyword evidence="1" id="KW-0472">Membrane</keyword>
<proteinExistence type="predicted"/>
<keyword evidence="3" id="KW-1185">Reference proteome</keyword>